<dbReference type="OrthoDB" id="2142683at2759"/>
<evidence type="ECO:0000313" key="4">
    <source>
        <dbReference type="RefSeq" id="XP_034109549.2"/>
    </source>
</evidence>
<evidence type="ECO:0000259" key="2">
    <source>
        <dbReference type="PROSITE" id="PS50041"/>
    </source>
</evidence>
<name>A0A6P8XA63_DROAB</name>
<dbReference type="CDD" id="cd00037">
    <property type="entry name" value="CLECT"/>
    <property type="match status" value="1"/>
</dbReference>
<gene>
    <name evidence="4" type="primary">LOC117571490</name>
</gene>
<feature type="compositionally biased region" description="Low complexity" evidence="1">
    <location>
        <begin position="269"/>
        <end position="368"/>
    </location>
</feature>
<feature type="compositionally biased region" description="Basic residues" evidence="1">
    <location>
        <begin position="200"/>
        <end position="209"/>
    </location>
</feature>
<dbReference type="PROSITE" id="PS50041">
    <property type="entry name" value="C_TYPE_LECTIN_2"/>
    <property type="match status" value="1"/>
</dbReference>
<sequence length="368" mass="39988">MHLHKLHARRGYKYRSPRAAHNTINPLREMKHCLIAIIVLLSVLLREQLVSSTTGCPRRYLRRINGKCYYFSVKKMNWYGALNNCLRKGLTLADLSNPGDFNGAIDFLSSKGNTEDFWFGGNDLQTEGRYQYISNGRLVRYFGNYSVVWSDESALCNDCLEVRIRSNMTITASENCLERQYFICSEVYCDSVDAKKPRHHSHEHLHHFHHDVGEPSGESEEDMNTPSPFDSGSEESPNESNEDAIPKDELEESNENDKETTAAVSESDATSPAEGETESTAAGETETTAAGEIESTAAGETETTAAGEAESTAAGETETSAAGEAETTAAGETETTAAGEAETTAAGEAETTAAAETEATAPGEVESP</sequence>
<dbReference type="SUPFAM" id="SSF56436">
    <property type="entry name" value="C-type lectin-like"/>
    <property type="match status" value="1"/>
</dbReference>
<protein>
    <submittedName>
        <fullName evidence="4">Uncharacterized protein LOC117571490</fullName>
    </submittedName>
</protein>
<evidence type="ECO:0000256" key="1">
    <source>
        <dbReference type="SAM" id="MobiDB-lite"/>
    </source>
</evidence>
<dbReference type="Pfam" id="PF00059">
    <property type="entry name" value="Lectin_C"/>
    <property type="match status" value="1"/>
</dbReference>
<dbReference type="GeneID" id="117571490"/>
<evidence type="ECO:0000313" key="3">
    <source>
        <dbReference type="Proteomes" id="UP000515160"/>
    </source>
</evidence>
<proteinExistence type="predicted"/>
<dbReference type="RefSeq" id="XP_034109549.2">
    <property type="nucleotide sequence ID" value="XM_034253658.2"/>
</dbReference>
<feature type="domain" description="C-type lectin" evidence="2">
    <location>
        <begin position="64"/>
        <end position="185"/>
    </location>
</feature>
<feature type="compositionally biased region" description="Acidic residues" evidence="1">
    <location>
        <begin position="232"/>
        <end position="242"/>
    </location>
</feature>
<dbReference type="InterPro" id="IPR016187">
    <property type="entry name" value="CTDL_fold"/>
</dbReference>
<dbReference type="Gene3D" id="3.10.100.10">
    <property type="entry name" value="Mannose-Binding Protein A, subunit A"/>
    <property type="match status" value="1"/>
</dbReference>
<dbReference type="InterPro" id="IPR001304">
    <property type="entry name" value="C-type_lectin-like"/>
</dbReference>
<accession>A0A6P8XA63</accession>
<dbReference type="InterPro" id="IPR016186">
    <property type="entry name" value="C-type_lectin-like/link_sf"/>
</dbReference>
<dbReference type="SMART" id="SM00034">
    <property type="entry name" value="CLECT"/>
    <property type="match status" value="1"/>
</dbReference>
<keyword evidence="3" id="KW-1185">Reference proteome</keyword>
<dbReference type="Proteomes" id="UP000515160">
    <property type="component" value="Chromosome 3"/>
</dbReference>
<reference evidence="4" key="1">
    <citation type="submission" date="2025-08" db="UniProtKB">
        <authorList>
            <consortium name="RefSeq"/>
        </authorList>
    </citation>
    <scope>IDENTIFICATION</scope>
    <source>
        <strain evidence="4">15112-1751.03</strain>
        <tissue evidence="4">Whole Adult</tissue>
    </source>
</reference>
<organism evidence="3 4">
    <name type="scientific">Drosophila albomicans</name>
    <name type="common">Fruit fly</name>
    <dbReference type="NCBI Taxonomy" id="7291"/>
    <lineage>
        <taxon>Eukaryota</taxon>
        <taxon>Metazoa</taxon>
        <taxon>Ecdysozoa</taxon>
        <taxon>Arthropoda</taxon>
        <taxon>Hexapoda</taxon>
        <taxon>Insecta</taxon>
        <taxon>Pterygota</taxon>
        <taxon>Neoptera</taxon>
        <taxon>Endopterygota</taxon>
        <taxon>Diptera</taxon>
        <taxon>Brachycera</taxon>
        <taxon>Muscomorpha</taxon>
        <taxon>Ephydroidea</taxon>
        <taxon>Drosophilidae</taxon>
        <taxon>Drosophila</taxon>
    </lineage>
</organism>
<feature type="region of interest" description="Disordered" evidence="1">
    <location>
        <begin position="200"/>
        <end position="368"/>
    </location>
</feature>
<dbReference type="AlphaFoldDB" id="A0A6P8XA63"/>